<evidence type="ECO:0000256" key="9">
    <source>
        <dbReference type="ARBA" id="ARBA00023004"/>
    </source>
</evidence>
<dbReference type="InterPro" id="IPR019794">
    <property type="entry name" value="Peroxidases_AS"/>
</dbReference>
<dbReference type="InterPro" id="IPR010255">
    <property type="entry name" value="Haem_peroxidase_sf"/>
</dbReference>
<feature type="binding site" evidence="15">
    <location>
        <position position="56"/>
    </location>
    <ligand>
        <name>Ca(2+)</name>
        <dbReference type="ChEBI" id="CHEBI:29108"/>
        <label>1</label>
    </ligand>
</feature>
<evidence type="ECO:0000256" key="16">
    <source>
        <dbReference type="PIRSR" id="PIRSR600823-4"/>
    </source>
</evidence>
<dbReference type="PROSITE" id="PS00436">
    <property type="entry name" value="PEROXIDASE_2"/>
    <property type="match status" value="1"/>
</dbReference>
<dbReference type="InterPro" id="IPR033905">
    <property type="entry name" value="Secretory_peroxidase"/>
</dbReference>
<evidence type="ECO:0000313" key="19">
    <source>
        <dbReference type="EMBL" id="KAK1291488.1"/>
    </source>
</evidence>
<feature type="binding site" evidence="15">
    <location>
        <position position="61"/>
    </location>
    <ligand>
        <name>Ca(2+)</name>
        <dbReference type="ChEBI" id="CHEBI:29108"/>
        <label>1</label>
    </ligand>
</feature>
<evidence type="ECO:0000256" key="5">
    <source>
        <dbReference type="ARBA" id="ARBA00022617"/>
    </source>
</evidence>
<evidence type="ECO:0000256" key="6">
    <source>
        <dbReference type="ARBA" id="ARBA00022723"/>
    </source>
</evidence>
<feature type="disulfide bond" evidence="17">
    <location>
        <begin position="57"/>
        <end position="62"/>
    </location>
</feature>
<evidence type="ECO:0000313" key="20">
    <source>
        <dbReference type="Proteomes" id="UP001180020"/>
    </source>
</evidence>
<dbReference type="InterPro" id="IPR019793">
    <property type="entry name" value="Peroxidases_heam-ligand_BS"/>
</dbReference>
<evidence type="ECO:0000256" key="3">
    <source>
        <dbReference type="ARBA" id="ARBA00012313"/>
    </source>
</evidence>
<dbReference type="EC" id="1.11.1.7" evidence="3"/>
<dbReference type="Gene3D" id="1.10.420.10">
    <property type="entry name" value="Peroxidase, domain 2"/>
    <property type="match status" value="1"/>
</dbReference>
<keyword evidence="9 15" id="KW-0408">Iron</keyword>
<dbReference type="GO" id="GO:0020037">
    <property type="term" value="F:heme binding"/>
    <property type="evidence" value="ECO:0007669"/>
    <property type="project" value="InterPro"/>
</dbReference>
<dbReference type="Proteomes" id="UP001180020">
    <property type="component" value="Unassembled WGS sequence"/>
</dbReference>
<feature type="binding site" evidence="15">
    <location>
        <position position="59"/>
    </location>
    <ligand>
        <name>Ca(2+)</name>
        <dbReference type="ChEBI" id="CHEBI:29108"/>
        <label>1</label>
    </ligand>
</feature>
<dbReference type="InterPro" id="IPR000823">
    <property type="entry name" value="Peroxidase_pln"/>
</dbReference>
<comment type="similarity">
    <text evidence="2">Belongs to the peroxidase family. Ascorbate peroxidase subfamily.</text>
</comment>
<feature type="active site" description="Proton acceptor" evidence="13">
    <location>
        <position position="55"/>
    </location>
</feature>
<organism evidence="19 20">
    <name type="scientific">Acorus calamus</name>
    <name type="common">Sweet flag</name>
    <dbReference type="NCBI Taxonomy" id="4465"/>
    <lineage>
        <taxon>Eukaryota</taxon>
        <taxon>Viridiplantae</taxon>
        <taxon>Streptophyta</taxon>
        <taxon>Embryophyta</taxon>
        <taxon>Tracheophyta</taxon>
        <taxon>Spermatophyta</taxon>
        <taxon>Magnoliopsida</taxon>
        <taxon>Liliopsida</taxon>
        <taxon>Acoraceae</taxon>
        <taxon>Acorus</taxon>
    </lineage>
</organism>
<keyword evidence="20" id="KW-1185">Reference proteome</keyword>
<keyword evidence="7 15" id="KW-0106">Calcium</keyword>
<evidence type="ECO:0000256" key="1">
    <source>
        <dbReference type="ARBA" id="ARBA00000189"/>
    </source>
</evidence>
<comment type="cofactor">
    <cofactor evidence="15">
        <name>heme b</name>
        <dbReference type="ChEBI" id="CHEBI:60344"/>
    </cofactor>
    <text evidence="15">Binds 1 heme b (iron(II)-protoporphyrin IX) group per subunit.</text>
</comment>
<accession>A0AAV9CTU3</accession>
<feature type="binding site" evidence="14">
    <location>
        <position position="152"/>
    </location>
    <ligand>
        <name>substrate</name>
    </ligand>
</feature>
<comment type="cofactor">
    <cofactor evidence="15">
        <name>Ca(2+)</name>
        <dbReference type="ChEBI" id="CHEBI:29108"/>
    </cofactor>
    <text evidence="15">Binds 2 calcium ions per subunit.</text>
</comment>
<dbReference type="PROSITE" id="PS50873">
    <property type="entry name" value="PEROXIDASE_4"/>
    <property type="match status" value="1"/>
</dbReference>
<evidence type="ECO:0000256" key="4">
    <source>
        <dbReference type="ARBA" id="ARBA00022559"/>
    </source>
</evidence>
<feature type="binding site" evidence="15">
    <location>
        <position position="77"/>
    </location>
    <ligand>
        <name>Ca(2+)</name>
        <dbReference type="ChEBI" id="CHEBI:29108"/>
        <label>1</label>
    </ligand>
</feature>
<keyword evidence="10 17" id="KW-1015">Disulfide bond</keyword>
<feature type="site" description="Transition state stabilizer" evidence="16">
    <location>
        <position position="51"/>
    </location>
</feature>
<reference evidence="19" key="2">
    <citation type="submission" date="2023-06" db="EMBL/GenBank/DDBJ databases">
        <authorList>
            <person name="Ma L."/>
            <person name="Liu K.-W."/>
            <person name="Li Z."/>
            <person name="Hsiao Y.-Y."/>
            <person name="Qi Y."/>
            <person name="Fu T."/>
            <person name="Tang G."/>
            <person name="Zhang D."/>
            <person name="Sun W.-H."/>
            <person name="Liu D.-K."/>
            <person name="Li Y."/>
            <person name="Chen G.-Z."/>
            <person name="Liu X.-D."/>
            <person name="Liao X.-Y."/>
            <person name="Jiang Y.-T."/>
            <person name="Yu X."/>
            <person name="Hao Y."/>
            <person name="Huang J."/>
            <person name="Zhao X.-W."/>
            <person name="Ke S."/>
            <person name="Chen Y.-Y."/>
            <person name="Wu W.-L."/>
            <person name="Hsu J.-L."/>
            <person name="Lin Y.-F."/>
            <person name="Huang M.-D."/>
            <person name="Li C.-Y."/>
            <person name="Huang L."/>
            <person name="Wang Z.-W."/>
            <person name="Zhao X."/>
            <person name="Zhong W.-Y."/>
            <person name="Peng D.-H."/>
            <person name="Ahmad S."/>
            <person name="Lan S."/>
            <person name="Zhang J.-S."/>
            <person name="Tsai W.-C."/>
            <person name="Van De Peer Y."/>
            <person name="Liu Z.-J."/>
        </authorList>
    </citation>
    <scope>NUCLEOTIDE SEQUENCE</scope>
    <source>
        <strain evidence="19">CP</strain>
        <tissue evidence="19">Leaves</tissue>
    </source>
</reference>
<dbReference type="InterPro" id="IPR002016">
    <property type="entry name" value="Haem_peroxidase"/>
</dbReference>
<feature type="disulfide bond" evidence="17">
    <location>
        <begin position="189"/>
        <end position="221"/>
    </location>
</feature>
<proteinExistence type="inferred from homology"/>
<dbReference type="SUPFAM" id="SSF48113">
    <property type="entry name" value="Heme-dependent peroxidases"/>
    <property type="match status" value="1"/>
</dbReference>
<name>A0AAV9CTU3_ACOCL</name>
<feature type="binding site" description="axial binding residue" evidence="15">
    <location>
        <position position="182"/>
    </location>
    <ligand>
        <name>heme b</name>
        <dbReference type="ChEBI" id="CHEBI:60344"/>
    </ligand>
    <ligandPart>
        <name>Fe</name>
        <dbReference type="ChEBI" id="CHEBI:18248"/>
    </ligandPart>
</feature>
<dbReference type="PANTHER" id="PTHR31235">
    <property type="entry name" value="PEROXIDASE 25-RELATED"/>
    <property type="match status" value="1"/>
</dbReference>
<dbReference type="Pfam" id="PF00141">
    <property type="entry name" value="peroxidase"/>
    <property type="match status" value="1"/>
</dbReference>
<dbReference type="PRINTS" id="PR00458">
    <property type="entry name" value="PEROXIDASE"/>
</dbReference>
<evidence type="ECO:0000256" key="8">
    <source>
        <dbReference type="ARBA" id="ARBA00023002"/>
    </source>
</evidence>
<evidence type="ECO:0000259" key="18">
    <source>
        <dbReference type="PROSITE" id="PS50873"/>
    </source>
</evidence>
<evidence type="ECO:0000256" key="14">
    <source>
        <dbReference type="PIRSR" id="PIRSR600823-2"/>
    </source>
</evidence>
<keyword evidence="4 19" id="KW-0575">Peroxidase</keyword>
<dbReference type="AlphaFoldDB" id="A0AAV9CTU3"/>
<dbReference type="GO" id="GO:0042744">
    <property type="term" value="P:hydrogen peroxide catabolic process"/>
    <property type="evidence" value="ECO:0007669"/>
    <property type="project" value="UniProtKB-KW"/>
</dbReference>
<dbReference type="PROSITE" id="PS00435">
    <property type="entry name" value="PEROXIDASE_1"/>
    <property type="match status" value="1"/>
</dbReference>
<evidence type="ECO:0000256" key="7">
    <source>
        <dbReference type="ARBA" id="ARBA00022837"/>
    </source>
</evidence>
<keyword evidence="11" id="KW-0376">Hydrogen peroxide</keyword>
<feature type="domain" description="Plant heme peroxidase family profile" evidence="18">
    <location>
        <begin position="14"/>
        <end position="237"/>
    </location>
</feature>
<comment type="caution">
    <text evidence="19">The sequence shown here is derived from an EMBL/GenBank/DDBJ whole genome shotgun (WGS) entry which is preliminary data.</text>
</comment>
<evidence type="ECO:0000256" key="13">
    <source>
        <dbReference type="PIRSR" id="PIRSR600823-1"/>
    </source>
</evidence>
<dbReference type="GO" id="GO:0046872">
    <property type="term" value="F:metal ion binding"/>
    <property type="evidence" value="ECO:0007669"/>
    <property type="project" value="UniProtKB-KW"/>
</dbReference>
<feature type="disulfide bond" evidence="17">
    <location>
        <begin position="24"/>
        <end position="104"/>
    </location>
</feature>
<evidence type="ECO:0000256" key="2">
    <source>
        <dbReference type="ARBA" id="ARBA00006873"/>
    </source>
</evidence>
<keyword evidence="8" id="KW-0560">Oxidoreductase</keyword>
<keyword evidence="6 15" id="KW-0479">Metal-binding</keyword>
<reference evidence="19" key="1">
    <citation type="journal article" date="2023" name="Nat. Commun.">
        <title>Diploid and tetraploid genomes of Acorus and the evolution of monocots.</title>
        <authorList>
            <person name="Ma L."/>
            <person name="Liu K.W."/>
            <person name="Li Z."/>
            <person name="Hsiao Y.Y."/>
            <person name="Qi Y."/>
            <person name="Fu T."/>
            <person name="Tang G.D."/>
            <person name="Zhang D."/>
            <person name="Sun W.H."/>
            <person name="Liu D.K."/>
            <person name="Li Y."/>
            <person name="Chen G.Z."/>
            <person name="Liu X.D."/>
            <person name="Liao X.Y."/>
            <person name="Jiang Y.T."/>
            <person name="Yu X."/>
            <person name="Hao Y."/>
            <person name="Huang J."/>
            <person name="Zhao X.W."/>
            <person name="Ke S."/>
            <person name="Chen Y.Y."/>
            <person name="Wu W.L."/>
            <person name="Hsu J.L."/>
            <person name="Lin Y.F."/>
            <person name="Huang M.D."/>
            <person name="Li C.Y."/>
            <person name="Huang L."/>
            <person name="Wang Z.W."/>
            <person name="Zhao X."/>
            <person name="Zhong W.Y."/>
            <person name="Peng D.H."/>
            <person name="Ahmad S."/>
            <person name="Lan S."/>
            <person name="Zhang J.S."/>
            <person name="Tsai W.C."/>
            <person name="Van de Peer Y."/>
            <person name="Liu Z.J."/>
        </authorList>
    </citation>
    <scope>NUCLEOTIDE SEQUENCE</scope>
    <source>
        <strain evidence="19">CP</strain>
    </source>
</reference>
<keyword evidence="5" id="KW-0349">Heme</keyword>
<feature type="binding site" evidence="15">
    <location>
        <position position="183"/>
    </location>
    <ligand>
        <name>Ca(2+)</name>
        <dbReference type="ChEBI" id="CHEBI:29108"/>
        <label>2</label>
    </ligand>
</feature>
<evidence type="ECO:0000256" key="11">
    <source>
        <dbReference type="ARBA" id="ARBA00023324"/>
    </source>
</evidence>
<sequence length="237" mass="25414">MALLLLTPFAEGQGLKVGFYNKTCPNVESLVQQVVANAFANDSSVAPGLIRMHFHDCFVRGCDGSVLIDLTANNTAEKDSPPNNPSLHGFDVIDSAKSAVEAACNNTVSCADIRAFAARDASALAGNITWRVPAGRRDGNVSLSSEALANLPRPTFNVTQLINNFASKNLALAEMVTLSGAHTIGVSHCGAFTNRLYNFSNASAVDPTISSAYVDLLRNKCPSTATCRRRSRFRWIY</sequence>
<gene>
    <name evidence="19" type="ORF">QJS10_CPB17g00903</name>
</gene>
<feature type="binding site" evidence="15">
    <location>
        <position position="65"/>
    </location>
    <ligand>
        <name>Ca(2+)</name>
        <dbReference type="ChEBI" id="CHEBI:29108"/>
        <label>1</label>
    </ligand>
</feature>
<dbReference type="GO" id="GO:0140825">
    <property type="term" value="F:lactoperoxidase activity"/>
    <property type="evidence" value="ECO:0007669"/>
    <property type="project" value="UniProtKB-EC"/>
</dbReference>
<evidence type="ECO:0000256" key="17">
    <source>
        <dbReference type="PIRSR" id="PIRSR600823-5"/>
    </source>
</evidence>
<evidence type="ECO:0000256" key="15">
    <source>
        <dbReference type="PIRSR" id="PIRSR600823-3"/>
    </source>
</evidence>
<dbReference type="FunFam" id="1.10.520.10:FF:000001">
    <property type="entry name" value="Peroxidase"/>
    <property type="match status" value="1"/>
</dbReference>
<dbReference type="CDD" id="cd00693">
    <property type="entry name" value="secretory_peroxidase"/>
    <property type="match status" value="1"/>
</dbReference>
<dbReference type="GO" id="GO:0006979">
    <property type="term" value="P:response to oxidative stress"/>
    <property type="evidence" value="ECO:0007669"/>
    <property type="project" value="InterPro"/>
</dbReference>
<feature type="binding site" evidence="15">
    <location>
        <position position="63"/>
    </location>
    <ligand>
        <name>Ca(2+)</name>
        <dbReference type="ChEBI" id="CHEBI:29108"/>
        <label>1</label>
    </ligand>
</feature>
<evidence type="ECO:0000256" key="10">
    <source>
        <dbReference type="ARBA" id="ARBA00023157"/>
    </source>
</evidence>
<dbReference type="Gene3D" id="1.10.520.10">
    <property type="match status" value="1"/>
</dbReference>
<dbReference type="EMBL" id="JAUJYO010000017">
    <property type="protein sequence ID" value="KAK1291488.1"/>
    <property type="molecule type" value="Genomic_DNA"/>
</dbReference>
<evidence type="ECO:0000256" key="12">
    <source>
        <dbReference type="ARBA" id="ARBA00072322"/>
    </source>
</evidence>
<protein>
    <recommendedName>
        <fullName evidence="12">Peroxidase 1</fullName>
        <ecNumber evidence="3">1.11.1.7</ecNumber>
    </recommendedName>
</protein>
<dbReference type="PRINTS" id="PR00461">
    <property type="entry name" value="PLPEROXIDASE"/>
</dbReference>
<comment type="catalytic activity">
    <reaction evidence="1">
        <text>2 a phenolic donor + H2O2 = 2 a phenolic radical donor + 2 H2O</text>
        <dbReference type="Rhea" id="RHEA:56136"/>
        <dbReference type="ChEBI" id="CHEBI:15377"/>
        <dbReference type="ChEBI" id="CHEBI:16240"/>
        <dbReference type="ChEBI" id="CHEBI:139520"/>
        <dbReference type="ChEBI" id="CHEBI:139521"/>
        <dbReference type="EC" id="1.11.1.7"/>
    </reaction>
</comment>